<dbReference type="STRING" id="1448318.A0A319EN48"/>
<dbReference type="Gene3D" id="2.60.120.260">
    <property type="entry name" value="Galactose-binding domain-like"/>
    <property type="match status" value="1"/>
</dbReference>
<dbReference type="InterPro" id="IPR008979">
    <property type="entry name" value="Galactose-bd-like_sf"/>
</dbReference>
<keyword evidence="4" id="KW-1185">Reference proteome</keyword>
<gene>
    <name evidence="3" type="ORF">BO78DRAFT_430744</name>
</gene>
<feature type="domain" description="Xaa-Pro dipeptidyl-peptidase C-terminal" evidence="2">
    <location>
        <begin position="322"/>
        <end position="567"/>
    </location>
</feature>
<dbReference type="InterPro" id="IPR013736">
    <property type="entry name" value="Xaa-Pro_dipept_C"/>
</dbReference>
<dbReference type="Gene3D" id="3.40.50.1820">
    <property type="entry name" value="alpha/beta hydrolase"/>
    <property type="match status" value="1"/>
</dbReference>
<dbReference type="PANTHER" id="PTHR43056">
    <property type="entry name" value="PEPTIDASE S9 PROLYL OLIGOPEPTIDASE"/>
    <property type="match status" value="1"/>
</dbReference>
<keyword evidence="1 3" id="KW-0378">Hydrolase</keyword>
<dbReference type="SUPFAM" id="SSF49785">
    <property type="entry name" value="Galactose-binding domain-like"/>
    <property type="match status" value="1"/>
</dbReference>
<dbReference type="Gene3D" id="1.10.3020.20">
    <property type="match status" value="1"/>
</dbReference>
<dbReference type="Pfam" id="PF08530">
    <property type="entry name" value="PepX_C"/>
    <property type="match status" value="1"/>
</dbReference>
<dbReference type="SMART" id="SM00939">
    <property type="entry name" value="PepX_C"/>
    <property type="match status" value="1"/>
</dbReference>
<proteinExistence type="predicted"/>
<sequence>MPNSIRDVQTIIDHTHPYIIYQNVSVPLRIGGVIRCNVYLPKGAADGGKYPVIATYGPYGKDVPYKDFGFKISSFQDLNPEHQTDHSAWETPTPSYWTRHGYAVLRADELGTGQSPGPLNQLSSTTFDAYQELIEWAAEQPWSTGKIGLLGVSYYALTQWQVAARQPKGLACMIPWEGLSDYYRDGERHGGILSSNFLKVWYNRQVKTNQYGRPGREANQRGPDTIDGDLPEAELVANEWNPPDDSEKPRFRDDERWASINYNLEDVQVPFLSVANLGGIGLHLRGNVEGFTHAGSRLKYLRFIVGRHDLPFYYAESVELQRSFLDAFLKNDDRVGWSTGQVPAVDLILRKGDVGVNNPEAELSFPRRWENEWPIARTNYTHMFLGPDPQMTFEKPTTGVSKLSYRALSTLDSPQLLTFTTPPFLTETEITGHIVTHLNVSVIRDAGCPPPSEIDLFLTLRHLSPTGKEIFYTGSSGEGVPPWLPYRDYHSTDVLPVIPGDIYAVDVEVWPTNVVVEKGGQLILEVSSGDTRNSSIFQHTHPLDRPASKLQGTNRVHFGPKYDNYMLLPVIPSRE</sequence>
<dbReference type="Pfam" id="PF02129">
    <property type="entry name" value="Peptidase_S15"/>
    <property type="match status" value="1"/>
</dbReference>
<dbReference type="PANTHER" id="PTHR43056:SF10">
    <property type="entry name" value="COCE_NOND FAMILY, PUTATIVE (AFU_ORTHOLOGUE AFUA_7G00600)-RELATED"/>
    <property type="match status" value="1"/>
</dbReference>
<protein>
    <submittedName>
        <fullName evidence="3">Alpha/beta-hydrolase</fullName>
    </submittedName>
</protein>
<evidence type="ECO:0000313" key="4">
    <source>
        <dbReference type="Proteomes" id="UP000248423"/>
    </source>
</evidence>
<dbReference type="OrthoDB" id="416441at2759"/>
<dbReference type="GO" id="GO:0008239">
    <property type="term" value="F:dipeptidyl-peptidase activity"/>
    <property type="evidence" value="ECO:0007669"/>
    <property type="project" value="InterPro"/>
</dbReference>
<evidence type="ECO:0000313" key="3">
    <source>
        <dbReference type="EMBL" id="PYI05184.1"/>
    </source>
</evidence>
<accession>A0A319EN48</accession>
<evidence type="ECO:0000256" key="1">
    <source>
        <dbReference type="ARBA" id="ARBA00022801"/>
    </source>
</evidence>
<dbReference type="EMBL" id="KZ826360">
    <property type="protein sequence ID" value="PYI05184.1"/>
    <property type="molecule type" value="Genomic_DNA"/>
</dbReference>
<dbReference type="NCBIfam" id="TIGR00976">
    <property type="entry name" value="CocE_NonD"/>
    <property type="match status" value="1"/>
</dbReference>
<dbReference type="InterPro" id="IPR005674">
    <property type="entry name" value="CocE/Ser_esterase"/>
</dbReference>
<dbReference type="InterPro" id="IPR050585">
    <property type="entry name" value="Xaa-Pro_dipeptidyl-ppase/CocE"/>
</dbReference>
<dbReference type="SUPFAM" id="SSF53474">
    <property type="entry name" value="alpha/beta-Hydrolases"/>
    <property type="match status" value="1"/>
</dbReference>
<dbReference type="InterPro" id="IPR000383">
    <property type="entry name" value="Xaa-Pro-like_dom"/>
</dbReference>
<dbReference type="Proteomes" id="UP000248423">
    <property type="component" value="Unassembled WGS sequence"/>
</dbReference>
<evidence type="ECO:0000259" key="2">
    <source>
        <dbReference type="SMART" id="SM00939"/>
    </source>
</evidence>
<name>A0A319EN48_ASPSB</name>
<reference evidence="3 4" key="1">
    <citation type="submission" date="2018-02" db="EMBL/GenBank/DDBJ databases">
        <title>The genomes of Aspergillus section Nigri reveals drivers in fungal speciation.</title>
        <authorList>
            <consortium name="DOE Joint Genome Institute"/>
            <person name="Vesth T.C."/>
            <person name="Nybo J."/>
            <person name="Theobald S."/>
            <person name="Brandl J."/>
            <person name="Frisvad J.C."/>
            <person name="Nielsen K.F."/>
            <person name="Lyhne E.K."/>
            <person name="Kogle M.E."/>
            <person name="Kuo A."/>
            <person name="Riley R."/>
            <person name="Clum A."/>
            <person name="Nolan M."/>
            <person name="Lipzen A."/>
            <person name="Salamov A."/>
            <person name="Henrissat B."/>
            <person name="Wiebenga A."/>
            <person name="De vries R.P."/>
            <person name="Grigoriev I.V."/>
            <person name="Mortensen U.H."/>
            <person name="Andersen M.R."/>
            <person name="Baker S.E."/>
        </authorList>
    </citation>
    <scope>NUCLEOTIDE SEQUENCE [LARGE SCALE GENOMIC DNA]</scope>
    <source>
        <strain evidence="3 4">CBS 121057</strain>
    </source>
</reference>
<dbReference type="InterPro" id="IPR029058">
    <property type="entry name" value="AB_hydrolase_fold"/>
</dbReference>
<dbReference type="AlphaFoldDB" id="A0A319EN48"/>
<organism evidence="3 4">
    <name type="scientific">Aspergillus sclerotiicarbonarius (strain CBS 121057 / IBT 28362)</name>
    <dbReference type="NCBI Taxonomy" id="1448318"/>
    <lineage>
        <taxon>Eukaryota</taxon>
        <taxon>Fungi</taxon>
        <taxon>Dikarya</taxon>
        <taxon>Ascomycota</taxon>
        <taxon>Pezizomycotina</taxon>
        <taxon>Eurotiomycetes</taxon>
        <taxon>Eurotiomycetidae</taxon>
        <taxon>Eurotiales</taxon>
        <taxon>Aspergillaceae</taxon>
        <taxon>Aspergillus</taxon>
        <taxon>Aspergillus subgen. Circumdati</taxon>
    </lineage>
</organism>
<dbReference type="VEuPathDB" id="FungiDB:BO78DRAFT_430744"/>